<evidence type="ECO:0000313" key="9">
    <source>
        <dbReference type="Proteomes" id="UP000504635"/>
    </source>
</evidence>
<dbReference type="GO" id="GO:0003924">
    <property type="term" value="F:GTPase activity"/>
    <property type="evidence" value="ECO:0007669"/>
    <property type="project" value="TreeGrafter"/>
</dbReference>
<dbReference type="CDD" id="cd17871">
    <property type="entry name" value="GPN2"/>
    <property type="match status" value="1"/>
</dbReference>
<dbReference type="OrthoDB" id="5839at2759"/>
<comment type="similarity">
    <text evidence="2 8">Belongs to the GPN-loop GTPase family.</text>
</comment>
<dbReference type="KEGG" id="soy:115891070"/>
<dbReference type="FunFam" id="3.40.50.300:FF:000338">
    <property type="entry name" value="GPN-loop GTPase 2"/>
    <property type="match status" value="1"/>
</dbReference>
<dbReference type="RefSeq" id="XP_030767328.1">
    <property type="nucleotide sequence ID" value="XM_030911468.1"/>
</dbReference>
<evidence type="ECO:0000256" key="8">
    <source>
        <dbReference type="RuleBase" id="RU365059"/>
    </source>
</evidence>
<organism evidence="9 11">
    <name type="scientific">Sitophilus oryzae</name>
    <name type="common">Rice weevil</name>
    <name type="synonym">Curculio oryzae</name>
    <dbReference type="NCBI Taxonomy" id="7048"/>
    <lineage>
        <taxon>Eukaryota</taxon>
        <taxon>Metazoa</taxon>
        <taxon>Ecdysozoa</taxon>
        <taxon>Arthropoda</taxon>
        <taxon>Hexapoda</taxon>
        <taxon>Insecta</taxon>
        <taxon>Pterygota</taxon>
        <taxon>Neoptera</taxon>
        <taxon>Endopterygota</taxon>
        <taxon>Coleoptera</taxon>
        <taxon>Polyphaga</taxon>
        <taxon>Cucujiformia</taxon>
        <taxon>Curculionidae</taxon>
        <taxon>Dryophthorinae</taxon>
        <taxon>Sitophilus</taxon>
    </lineage>
</organism>
<dbReference type="Gene3D" id="3.40.50.300">
    <property type="entry name" value="P-loop containing nucleotide triphosphate hydrolases"/>
    <property type="match status" value="1"/>
</dbReference>
<dbReference type="Proteomes" id="UP000504635">
    <property type="component" value="Unplaced"/>
</dbReference>
<keyword evidence="9" id="KW-1185">Reference proteome</keyword>
<dbReference type="GO" id="GO:0005525">
    <property type="term" value="F:GTP binding"/>
    <property type="evidence" value="ECO:0007669"/>
    <property type="project" value="UniProtKB-KW"/>
</dbReference>
<comment type="function">
    <text evidence="1 8">Small GTPase required for proper localization of RNA polymerase II and III (RNAPII and RNAPIII). May act at an RNAP assembly step prior to nuclear import.</text>
</comment>
<dbReference type="InterPro" id="IPR004130">
    <property type="entry name" value="Gpn"/>
</dbReference>
<evidence type="ECO:0000256" key="4">
    <source>
        <dbReference type="ARBA" id="ARBA00022741"/>
    </source>
</evidence>
<evidence type="ECO:0000313" key="11">
    <source>
        <dbReference type="RefSeq" id="XP_030767329.1"/>
    </source>
</evidence>
<dbReference type="PANTHER" id="PTHR21231:SF3">
    <property type="entry name" value="GPN-LOOP GTPASE 2"/>
    <property type="match status" value="1"/>
</dbReference>
<accession>A0A6J2YVM9</accession>
<comment type="subunit">
    <text evidence="7">Heterodimers with GPN1 or GPN3. Binds to RNA polymerase II (RNAPII).</text>
</comment>
<evidence type="ECO:0000256" key="1">
    <source>
        <dbReference type="ARBA" id="ARBA00003181"/>
    </source>
</evidence>
<dbReference type="SUPFAM" id="SSF52540">
    <property type="entry name" value="P-loop containing nucleoside triphosphate hydrolases"/>
    <property type="match status" value="1"/>
</dbReference>
<name>A0A6J2YVM9_SITOR</name>
<dbReference type="InterPro" id="IPR030231">
    <property type="entry name" value="Gpn2"/>
</dbReference>
<evidence type="ECO:0000256" key="6">
    <source>
        <dbReference type="ARBA" id="ARBA00023134"/>
    </source>
</evidence>
<dbReference type="AlphaFoldDB" id="A0A6J2YVM9"/>
<dbReference type="GO" id="GO:0005737">
    <property type="term" value="C:cytoplasm"/>
    <property type="evidence" value="ECO:0007669"/>
    <property type="project" value="TreeGrafter"/>
</dbReference>
<keyword evidence="5 8" id="KW-0378">Hydrolase</keyword>
<evidence type="ECO:0000256" key="3">
    <source>
        <dbReference type="ARBA" id="ARBA00014588"/>
    </source>
</evidence>
<proteinExistence type="inferred from homology"/>
<evidence type="ECO:0000256" key="7">
    <source>
        <dbReference type="ARBA" id="ARBA00046611"/>
    </source>
</evidence>
<dbReference type="GeneID" id="115891070"/>
<reference evidence="10 11" key="1">
    <citation type="submission" date="2025-04" db="UniProtKB">
        <authorList>
            <consortium name="RefSeq"/>
        </authorList>
    </citation>
    <scope>IDENTIFICATION</scope>
    <source>
        <tissue evidence="10 11">Gonads</tissue>
    </source>
</reference>
<protein>
    <recommendedName>
        <fullName evidence="3 8">GPN-loop GTPase 2</fullName>
    </recommendedName>
</protein>
<gene>
    <name evidence="10 11" type="primary">LOC115891070</name>
</gene>
<keyword evidence="4 8" id="KW-0547">Nucleotide-binding</keyword>
<evidence type="ECO:0000256" key="2">
    <source>
        <dbReference type="ARBA" id="ARBA00005290"/>
    </source>
</evidence>
<dbReference type="PANTHER" id="PTHR21231">
    <property type="entry name" value="XPA-BINDING PROTEIN 1-RELATED"/>
    <property type="match status" value="1"/>
</dbReference>
<dbReference type="InterPro" id="IPR027417">
    <property type="entry name" value="P-loop_NTPase"/>
</dbReference>
<evidence type="ECO:0000313" key="10">
    <source>
        <dbReference type="RefSeq" id="XP_030767328.1"/>
    </source>
</evidence>
<dbReference type="RefSeq" id="XP_030767329.1">
    <property type="nucleotide sequence ID" value="XM_030911469.1"/>
</dbReference>
<sequence length="299" mass="34150">MSLVRNVRKNENYFGQVVIGPPGSGKTSYCGKVYKFYKEKLNREVEVVNLDPANENMNYSPKIDIMQLVTVQDVMHNYKLGPNGALMYCMEYLQENFDWLLHQLLQIKDSYIIFDMPGQVELYTHHESIKKIFEKLEKLNYHLCAVHLIDSHYCSDPSKFISTLLLSLSTMMQVGLPHVNVLSKADLLKNNSSKLHFGLDFYTDVLDLEYLLEMLDDGPFTKKFKKLNAAVVGLIQDYSLVSFIPLSINSEKSLLELKNAIDKANGYIYGGGEERSIQTLLSCAVGARTESERLDMDYL</sequence>
<keyword evidence="6 8" id="KW-0342">GTP-binding</keyword>
<dbReference type="Pfam" id="PF03029">
    <property type="entry name" value="ATP_bind_1"/>
    <property type="match status" value="1"/>
</dbReference>
<evidence type="ECO:0000256" key="5">
    <source>
        <dbReference type="ARBA" id="ARBA00022801"/>
    </source>
</evidence>